<dbReference type="VEuPathDB" id="FungiDB:H257_15070"/>
<reference evidence="2 3" key="1">
    <citation type="submission" date="2019-06" db="EMBL/GenBank/DDBJ databases">
        <title>Genomics analysis of Aphanomyces spp. identifies a new class of oomycete effector associated with host adaptation.</title>
        <authorList>
            <person name="Gaulin E."/>
        </authorList>
    </citation>
    <scope>NUCLEOTIDE SEQUENCE [LARGE SCALE GENOMIC DNA]</scope>
    <source>
        <strain evidence="2 3">E</strain>
    </source>
</reference>
<dbReference type="CDD" id="cd00201">
    <property type="entry name" value="WW"/>
    <property type="match status" value="1"/>
</dbReference>
<name>A0A6A5AXP8_APHAT</name>
<dbReference type="InterPro" id="IPR001202">
    <property type="entry name" value="WW_dom"/>
</dbReference>
<protein>
    <recommendedName>
        <fullName evidence="4">WW domain-containing protein</fullName>
    </recommendedName>
</protein>
<proteinExistence type="predicted"/>
<dbReference type="Proteomes" id="UP000469452">
    <property type="component" value="Unassembled WGS sequence"/>
</dbReference>
<feature type="chain" id="PRO_5025570069" description="WW domain-containing protein" evidence="1">
    <location>
        <begin position="18"/>
        <end position="368"/>
    </location>
</feature>
<evidence type="ECO:0000313" key="2">
    <source>
        <dbReference type="EMBL" id="KAF0774343.1"/>
    </source>
</evidence>
<evidence type="ECO:0000313" key="3">
    <source>
        <dbReference type="Proteomes" id="UP000469452"/>
    </source>
</evidence>
<evidence type="ECO:0008006" key="4">
    <source>
        <dbReference type="Google" id="ProtNLM"/>
    </source>
</evidence>
<organism evidence="2 3">
    <name type="scientific">Aphanomyces astaci</name>
    <name type="common">Crayfish plague agent</name>
    <dbReference type="NCBI Taxonomy" id="112090"/>
    <lineage>
        <taxon>Eukaryota</taxon>
        <taxon>Sar</taxon>
        <taxon>Stramenopiles</taxon>
        <taxon>Oomycota</taxon>
        <taxon>Saprolegniomycetes</taxon>
        <taxon>Saprolegniales</taxon>
        <taxon>Verrucalvaceae</taxon>
        <taxon>Aphanomyces</taxon>
    </lineage>
</organism>
<dbReference type="AlphaFoldDB" id="A0A6A5AXP8"/>
<evidence type="ECO:0000256" key="1">
    <source>
        <dbReference type="SAM" id="SignalP"/>
    </source>
</evidence>
<sequence>MAVGGLVAELLIYLVVTTFVPPQFGNFTVTDRRALCPKTTPDASAVYLCLEIDPKTSTYVVRPLEHALNTRRAPTIVIIVQVDEKAKGLTYIFNFSGEVAEPCLNRPEQTSEEVFFGFRTILEWTGLFIPDETRPVTFVPSGDVLTFNTPSFNATITTRADRYYPFCEPTTRESTIAEFMHLLWMGKSSRNQPQVNNRLDNTTCQNNVFLLCFHVYCFTNLGSQDPGEFMKNCNVDGAMGQCIPVIYRSWAFMQGSPFEEFVTDDGLAYWYDKRTGVTYWERPLLDQEKHRGDDGDIDGVVIDGRSERATVGVGAPDARYSQQDMRKYLTKSMESPLERAARVKALRISAQKHSITLQPDVVVVKEEK</sequence>
<accession>A0A6A5AXP8</accession>
<gene>
    <name evidence="2" type="ORF">AaE_001957</name>
</gene>
<feature type="non-terminal residue" evidence="2">
    <location>
        <position position="368"/>
    </location>
</feature>
<dbReference type="InterPro" id="IPR036020">
    <property type="entry name" value="WW_dom_sf"/>
</dbReference>
<comment type="caution">
    <text evidence="2">The sequence shown here is derived from an EMBL/GenBank/DDBJ whole genome shotgun (WGS) entry which is preliminary data.</text>
</comment>
<dbReference type="Gene3D" id="2.20.70.10">
    <property type="match status" value="1"/>
</dbReference>
<dbReference type="EMBL" id="VJMI01003985">
    <property type="protein sequence ID" value="KAF0774343.1"/>
    <property type="molecule type" value="Genomic_DNA"/>
</dbReference>
<feature type="signal peptide" evidence="1">
    <location>
        <begin position="1"/>
        <end position="17"/>
    </location>
</feature>
<keyword evidence="1" id="KW-0732">Signal</keyword>
<dbReference type="SUPFAM" id="SSF51045">
    <property type="entry name" value="WW domain"/>
    <property type="match status" value="1"/>
</dbReference>